<dbReference type="Proteomes" id="UP000828048">
    <property type="component" value="Chromosome 12"/>
</dbReference>
<comment type="caution">
    <text evidence="1">The sequence shown here is derived from an EMBL/GenBank/DDBJ whole genome shotgun (WGS) entry which is preliminary data.</text>
</comment>
<protein>
    <submittedName>
        <fullName evidence="1">Uncharacterized protein</fullName>
    </submittedName>
</protein>
<name>A0ACB7ZE60_9ERIC</name>
<evidence type="ECO:0000313" key="1">
    <source>
        <dbReference type="EMBL" id="KAH7863731.1"/>
    </source>
</evidence>
<sequence length="821" mass="87821">MADDGGDGLAVAPPIKPGPHLRHYPLYEEAKFIEEIVGVLKSKLSGPSPNIIPDDFRCPISLELMRDPVIVSTGQTYDRSCIEKWLDAGHGTCPKTQQVLTNTGCTALTPNYVLRGLIAQWCEGNGIESPQRESSLPNKTGLAFSSAECTKIGTSIQKLISGNPEDQRYAAGDIRLLACCNANIRAAIAEAGAIPLLVDLLSTPDLRTQEHAVTALLNLSICDDNKGSIITSGALPGIVHVLENGSMEARENAATTLCSLSISNENRVSIGRSGAIQPLVTLLREGTLRGKMDSAKALSILCTYQGSKVMQGNKEIIEKALRAGVVPPLVRLLTEPQGEVVYDGLIALWALTMDPDGLTAVGAAEAVPVLVEVIGSGSPQNKEWAAIVLVELCRGDQKYLVEALELGVMGLLVDLAQNGTNRLAWKLLKTTIKDPDGLTAAGATEAVPVLVEVIRRGSPQNKEWAAVILENFCRGDHKYLVEALELGVMGLLIDLAQNGTDRGKRKAWQLLKRMINRFVEQPMQAQAETGVIAADDRKRIADIRLSITEAGAIPLLVHLLARPNLHTQEHAIKALLKLSRCWNNKGSIITSGAVPKIVEVLKRGSMKARENAAATLFSLSVFAENKVTIGGFGAVPPLLTLLSEGTQRGKKDAALALLNLCLYRGNKGKAVRAGVVPALMQLLTEPQGGMVDEELARLALAMLAILSSHPDGKTAIGAAEAVPVLVKVIGSGSPMNKENATAVLAQLCSGGQKYLVEAQELGVVGRLVDLAQNGTDWGKTKALHLLERMKYRFVESRSRPKLKLMLKLGLRTSPRSNVVGV</sequence>
<proteinExistence type="predicted"/>
<organism evidence="1 2">
    <name type="scientific">Vaccinium darrowii</name>
    <dbReference type="NCBI Taxonomy" id="229202"/>
    <lineage>
        <taxon>Eukaryota</taxon>
        <taxon>Viridiplantae</taxon>
        <taxon>Streptophyta</taxon>
        <taxon>Embryophyta</taxon>
        <taxon>Tracheophyta</taxon>
        <taxon>Spermatophyta</taxon>
        <taxon>Magnoliopsida</taxon>
        <taxon>eudicotyledons</taxon>
        <taxon>Gunneridae</taxon>
        <taxon>Pentapetalae</taxon>
        <taxon>asterids</taxon>
        <taxon>Ericales</taxon>
        <taxon>Ericaceae</taxon>
        <taxon>Vaccinioideae</taxon>
        <taxon>Vaccinieae</taxon>
        <taxon>Vaccinium</taxon>
    </lineage>
</organism>
<accession>A0ACB7ZE60</accession>
<dbReference type="EMBL" id="CM037162">
    <property type="protein sequence ID" value="KAH7863731.1"/>
    <property type="molecule type" value="Genomic_DNA"/>
</dbReference>
<evidence type="ECO:0000313" key="2">
    <source>
        <dbReference type="Proteomes" id="UP000828048"/>
    </source>
</evidence>
<keyword evidence="2" id="KW-1185">Reference proteome</keyword>
<reference evidence="1 2" key="1">
    <citation type="journal article" date="2021" name="Hortic Res">
        <title>High-quality reference genome and annotation aids understanding of berry development for evergreen blueberry (Vaccinium darrowii).</title>
        <authorList>
            <person name="Yu J."/>
            <person name="Hulse-Kemp A.M."/>
            <person name="Babiker E."/>
            <person name="Staton M."/>
        </authorList>
    </citation>
    <scope>NUCLEOTIDE SEQUENCE [LARGE SCALE GENOMIC DNA]</scope>
    <source>
        <strain evidence="2">cv. NJ 8807/NJ 8810</strain>
        <tissue evidence="1">Young leaf</tissue>
    </source>
</reference>
<gene>
    <name evidence="1" type="ORF">Vadar_021309</name>
</gene>